<comment type="catalytic activity">
    <reaction evidence="6">
        <text>octanoate + ATP + CoA = octanoyl-CoA + AMP + diphosphate</text>
        <dbReference type="Rhea" id="RHEA:33631"/>
        <dbReference type="ChEBI" id="CHEBI:25646"/>
        <dbReference type="ChEBI" id="CHEBI:30616"/>
        <dbReference type="ChEBI" id="CHEBI:33019"/>
        <dbReference type="ChEBI" id="CHEBI:57287"/>
        <dbReference type="ChEBI" id="CHEBI:57386"/>
        <dbReference type="ChEBI" id="CHEBI:456215"/>
    </reaction>
</comment>
<dbReference type="Proteomes" id="UP000694920">
    <property type="component" value="Unplaced"/>
</dbReference>
<dbReference type="InterPro" id="IPR025110">
    <property type="entry name" value="AMP-bd_C"/>
</dbReference>
<evidence type="ECO:0000256" key="4">
    <source>
        <dbReference type="ARBA" id="ARBA00039009"/>
    </source>
</evidence>
<keyword evidence="10" id="KW-1185">Reference proteome</keyword>
<dbReference type="GeneID" id="107266024"/>
<evidence type="ECO:0000259" key="9">
    <source>
        <dbReference type="Pfam" id="PF13193"/>
    </source>
</evidence>
<dbReference type="GO" id="GO:0006631">
    <property type="term" value="P:fatty acid metabolic process"/>
    <property type="evidence" value="ECO:0007669"/>
    <property type="project" value="TreeGrafter"/>
</dbReference>
<dbReference type="CTD" id="80221"/>
<comment type="catalytic activity">
    <reaction evidence="7">
        <text>a medium-chain fatty acid + ATP + CoA = a medium-chain fatty acyl-CoA + AMP + diphosphate</text>
        <dbReference type="Rhea" id="RHEA:48340"/>
        <dbReference type="ChEBI" id="CHEBI:30616"/>
        <dbReference type="ChEBI" id="CHEBI:33019"/>
        <dbReference type="ChEBI" id="CHEBI:57287"/>
        <dbReference type="ChEBI" id="CHEBI:59558"/>
        <dbReference type="ChEBI" id="CHEBI:90546"/>
        <dbReference type="ChEBI" id="CHEBI:456215"/>
        <dbReference type="EC" id="6.2.1.2"/>
    </reaction>
</comment>
<evidence type="ECO:0000256" key="6">
    <source>
        <dbReference type="ARBA" id="ARBA00047319"/>
    </source>
</evidence>
<evidence type="ECO:0000256" key="1">
    <source>
        <dbReference type="ARBA" id="ARBA00006432"/>
    </source>
</evidence>
<sequence>MLHRNLTVLSVGFRKFLLAQFRVHTEKRWTSSGASIEKDLSYFSHPGRQPLLEMTVGQLFQESAERWPQRECIISMHQNVRLTFSDVLSRVDKLAAGFKKLGLKKGDRIGIWAPNDYQWYLSFVAATRAGIIMVGINPAYQKDEIEYCIQKVGVKAIVCPESSKRQNYAKVLLDIKQRCPTLDHIIVYSQDHVRGTRRFSDVEALASDIEVEAIGKEQSDISPGAGCNIQFTSGTTGKPKAVLLGHKSFVNNSKQAAERTELLSGQQKICLNVPFFHAFGMVQAQLASLHAGSTMVIASPFFNPVTSIETIIREKCTVTFGTPTMWVNLIDVQHRLSAPVETLFSGVIGGSPASPQLFKRIQEHLRLNNMKSIYGLTETCAIIFQSLPGELKEFTENTVGHVSDHIEALVVDDKGSPVAFGHPGELWVRGYTSMIGYWNDEENTRKTITEDGWLKTGDQFILEKNGYGRIVGRLKDMLIRGGENIFPKEVEHFLESHPGIVEAHAFGVYDDVYGEEICACIRTRNGVKLTADDVKAYGRGRVAHFKIPRYIVFVDQLPKTASGKIQKFKLREEVEAKGLVPSKPK</sequence>
<dbReference type="InterPro" id="IPR020845">
    <property type="entry name" value="AMP-binding_CS"/>
</dbReference>
<proteinExistence type="inferred from homology"/>
<dbReference type="PANTHER" id="PTHR43201">
    <property type="entry name" value="ACYL-COA SYNTHETASE"/>
    <property type="match status" value="1"/>
</dbReference>
<name>A0AAJ7BQ54_CEPCN</name>
<keyword evidence="2" id="KW-0436">Ligase</keyword>
<dbReference type="Gene3D" id="3.40.50.12780">
    <property type="entry name" value="N-terminal domain of ligase-like"/>
    <property type="match status" value="1"/>
</dbReference>
<dbReference type="PROSITE" id="PS00455">
    <property type="entry name" value="AMP_BINDING"/>
    <property type="match status" value="1"/>
</dbReference>
<comment type="similarity">
    <text evidence="1">Belongs to the ATP-dependent AMP-binding enzyme family.</text>
</comment>
<dbReference type="KEGG" id="ccin:107266024"/>
<dbReference type="GO" id="GO:0031956">
    <property type="term" value="F:medium-chain fatty acid-CoA ligase activity"/>
    <property type="evidence" value="ECO:0007669"/>
    <property type="project" value="UniProtKB-EC"/>
</dbReference>
<evidence type="ECO:0000256" key="7">
    <source>
        <dbReference type="ARBA" id="ARBA00048277"/>
    </source>
</evidence>
<evidence type="ECO:0000313" key="11">
    <source>
        <dbReference type="RefSeq" id="XP_015591573.1"/>
    </source>
</evidence>
<dbReference type="FunFam" id="3.30.300.30:FF:000008">
    <property type="entry name" value="2,3-dihydroxybenzoate-AMP ligase"/>
    <property type="match status" value="1"/>
</dbReference>
<gene>
    <name evidence="11" type="primary">LOC107266024</name>
</gene>
<dbReference type="InterPro" id="IPR042099">
    <property type="entry name" value="ANL_N_sf"/>
</dbReference>
<dbReference type="PANTHER" id="PTHR43201:SF5">
    <property type="entry name" value="MEDIUM-CHAIN ACYL-COA LIGASE ACSF2, MITOCHONDRIAL"/>
    <property type="match status" value="1"/>
</dbReference>
<dbReference type="AlphaFoldDB" id="A0AAJ7BQ54"/>
<evidence type="ECO:0000256" key="2">
    <source>
        <dbReference type="ARBA" id="ARBA00022598"/>
    </source>
</evidence>
<dbReference type="Gene3D" id="3.30.300.30">
    <property type="match status" value="1"/>
</dbReference>
<accession>A0AAJ7BQ54</accession>
<evidence type="ECO:0000259" key="8">
    <source>
        <dbReference type="Pfam" id="PF00501"/>
    </source>
</evidence>
<feature type="domain" description="AMP-dependent synthetase/ligase" evidence="8">
    <location>
        <begin position="60"/>
        <end position="438"/>
    </location>
</feature>
<protein>
    <recommendedName>
        <fullName evidence="5">Medium-chain acyl-CoA ligase ACSF2, mitochondrial</fullName>
        <ecNumber evidence="4">6.2.1.2</ecNumber>
    </recommendedName>
</protein>
<reference evidence="11" key="1">
    <citation type="submission" date="2025-08" db="UniProtKB">
        <authorList>
            <consortium name="RefSeq"/>
        </authorList>
    </citation>
    <scope>IDENTIFICATION</scope>
</reference>
<dbReference type="SUPFAM" id="SSF56801">
    <property type="entry name" value="Acetyl-CoA synthetase-like"/>
    <property type="match status" value="1"/>
</dbReference>
<evidence type="ECO:0000256" key="3">
    <source>
        <dbReference type="ARBA" id="ARBA00037247"/>
    </source>
</evidence>
<dbReference type="Pfam" id="PF13193">
    <property type="entry name" value="AMP-binding_C"/>
    <property type="match status" value="1"/>
</dbReference>
<organism evidence="10 11">
    <name type="scientific">Cephus cinctus</name>
    <name type="common">Wheat stem sawfly</name>
    <dbReference type="NCBI Taxonomy" id="211228"/>
    <lineage>
        <taxon>Eukaryota</taxon>
        <taxon>Metazoa</taxon>
        <taxon>Ecdysozoa</taxon>
        <taxon>Arthropoda</taxon>
        <taxon>Hexapoda</taxon>
        <taxon>Insecta</taxon>
        <taxon>Pterygota</taxon>
        <taxon>Neoptera</taxon>
        <taxon>Endopterygota</taxon>
        <taxon>Hymenoptera</taxon>
        <taxon>Cephoidea</taxon>
        <taxon>Cephidae</taxon>
        <taxon>Cephus</taxon>
    </lineage>
</organism>
<evidence type="ECO:0000256" key="5">
    <source>
        <dbReference type="ARBA" id="ARBA00039638"/>
    </source>
</evidence>
<dbReference type="RefSeq" id="XP_015591573.1">
    <property type="nucleotide sequence ID" value="XM_015736087.2"/>
</dbReference>
<dbReference type="InterPro" id="IPR000873">
    <property type="entry name" value="AMP-dep_synth/lig_dom"/>
</dbReference>
<comment type="function">
    <text evidence="3">Acyl-CoA synthases catalyze the initial reaction in fatty acid metabolism, by forming a thioester with CoA. Has some preference toward medium-chain substrates. Plays a role in adipocyte differentiation.</text>
</comment>
<evidence type="ECO:0000313" key="10">
    <source>
        <dbReference type="Proteomes" id="UP000694920"/>
    </source>
</evidence>
<feature type="domain" description="AMP-binding enzyme C-terminal" evidence="9">
    <location>
        <begin position="489"/>
        <end position="564"/>
    </location>
</feature>
<dbReference type="Pfam" id="PF00501">
    <property type="entry name" value="AMP-binding"/>
    <property type="match status" value="1"/>
</dbReference>
<dbReference type="EC" id="6.2.1.2" evidence="4"/>
<dbReference type="InterPro" id="IPR045851">
    <property type="entry name" value="AMP-bd_C_sf"/>
</dbReference>